<keyword evidence="3" id="KW-0677">Repeat</keyword>
<name>A0ABS1KZ48_9BACT</name>
<keyword evidence="10" id="KW-1185">Reference proteome</keyword>
<organism evidence="9 10">
    <name type="scientific">Chryseolinea lacunae</name>
    <dbReference type="NCBI Taxonomy" id="2801331"/>
    <lineage>
        <taxon>Bacteria</taxon>
        <taxon>Pseudomonadati</taxon>
        <taxon>Bacteroidota</taxon>
        <taxon>Cytophagia</taxon>
        <taxon>Cytophagales</taxon>
        <taxon>Fulvivirgaceae</taxon>
        <taxon>Chryseolinea</taxon>
    </lineage>
</organism>
<feature type="transmembrane region" description="Helical" evidence="7">
    <location>
        <begin position="347"/>
        <end position="365"/>
    </location>
</feature>
<evidence type="ECO:0000313" key="9">
    <source>
        <dbReference type="EMBL" id="MBL0744731.1"/>
    </source>
</evidence>
<feature type="repeat" description="TPR" evidence="6">
    <location>
        <begin position="194"/>
        <end position="227"/>
    </location>
</feature>
<comment type="caution">
    <text evidence="9">The sequence shown here is derived from an EMBL/GenBank/DDBJ whole genome shotgun (WGS) entry which is preliminary data.</text>
</comment>
<accession>A0ABS1KZ48</accession>
<dbReference type="SUPFAM" id="SSF48452">
    <property type="entry name" value="TPR-like"/>
    <property type="match status" value="2"/>
</dbReference>
<feature type="signal peptide" evidence="8">
    <location>
        <begin position="1"/>
        <end position="24"/>
    </location>
</feature>
<dbReference type="InterPro" id="IPR016032">
    <property type="entry name" value="Sig_transdc_resp-reg_C-effctor"/>
</dbReference>
<dbReference type="EMBL" id="JAERRB010000012">
    <property type="protein sequence ID" value="MBL0744731.1"/>
    <property type="molecule type" value="Genomic_DNA"/>
</dbReference>
<dbReference type="PANTHER" id="PTHR46630:SF1">
    <property type="entry name" value="TETRATRICOPEPTIDE REPEAT PROTEIN 29"/>
    <property type="match status" value="1"/>
</dbReference>
<comment type="similarity">
    <text evidence="5">Belongs to the Rap family.</text>
</comment>
<dbReference type="SUPFAM" id="SSF46894">
    <property type="entry name" value="C-terminal effector domain of the bipartite response regulators"/>
    <property type="match status" value="1"/>
</dbReference>
<protein>
    <submittedName>
        <fullName evidence="9">Tetratricopeptide repeat protein</fullName>
    </submittedName>
</protein>
<evidence type="ECO:0000256" key="1">
    <source>
        <dbReference type="ARBA" id="ARBA00004496"/>
    </source>
</evidence>
<keyword evidence="2" id="KW-0963">Cytoplasm</keyword>
<evidence type="ECO:0000313" key="10">
    <source>
        <dbReference type="Proteomes" id="UP000613030"/>
    </source>
</evidence>
<gene>
    <name evidence="9" type="ORF">JI741_26090</name>
</gene>
<dbReference type="SMART" id="SM00028">
    <property type="entry name" value="TPR"/>
    <property type="match status" value="6"/>
</dbReference>
<dbReference type="RefSeq" id="WP_202014568.1">
    <property type="nucleotide sequence ID" value="NZ_JAERRB010000012.1"/>
</dbReference>
<proteinExistence type="inferred from homology"/>
<dbReference type="PANTHER" id="PTHR46630">
    <property type="entry name" value="TETRATRICOPEPTIDE REPEAT PROTEIN 29"/>
    <property type="match status" value="1"/>
</dbReference>
<evidence type="ECO:0000256" key="8">
    <source>
        <dbReference type="SAM" id="SignalP"/>
    </source>
</evidence>
<dbReference type="Pfam" id="PF13424">
    <property type="entry name" value="TPR_12"/>
    <property type="match status" value="3"/>
</dbReference>
<dbReference type="PROSITE" id="PS50005">
    <property type="entry name" value="TPR"/>
    <property type="match status" value="1"/>
</dbReference>
<evidence type="ECO:0000256" key="5">
    <source>
        <dbReference type="ARBA" id="ARBA00038253"/>
    </source>
</evidence>
<evidence type="ECO:0000256" key="2">
    <source>
        <dbReference type="ARBA" id="ARBA00022490"/>
    </source>
</evidence>
<keyword evidence="8" id="KW-0732">Signal</keyword>
<keyword evidence="7" id="KW-0472">Membrane</keyword>
<dbReference type="InterPro" id="IPR051476">
    <property type="entry name" value="Bac_ResReg_Asp_Phosphatase"/>
</dbReference>
<feature type="chain" id="PRO_5045912682" evidence="8">
    <location>
        <begin position="25"/>
        <end position="548"/>
    </location>
</feature>
<dbReference type="Proteomes" id="UP000613030">
    <property type="component" value="Unassembled WGS sequence"/>
</dbReference>
<keyword evidence="7" id="KW-1133">Transmembrane helix</keyword>
<dbReference type="Gene3D" id="1.25.40.10">
    <property type="entry name" value="Tetratricopeptide repeat domain"/>
    <property type="match status" value="1"/>
</dbReference>
<evidence type="ECO:0000256" key="6">
    <source>
        <dbReference type="PROSITE-ProRule" id="PRU00339"/>
    </source>
</evidence>
<evidence type="ECO:0000256" key="4">
    <source>
        <dbReference type="ARBA" id="ARBA00022803"/>
    </source>
</evidence>
<sequence>MNFRPFEAIVILCLTLLTIPMVNAQPQPEGSTTGVDDLCRKAEQKLFTHPDSAFVLAQDALRTAEREHYAMGIANSHRIVGEIFYHQGFYYEALNHLQKAETFFESENRETQRAQNLNQLGLVYYNIRQPDVALARHREALKIYEDTKDLSGMAYTYGCLGRLYEKKQRYPEALDFQHKALAHYEKVNDIRGTSTILENIGSIYEDLEKFDTASHYFQRSLHLNELTRDSLSMIVNLNNLADVYRKTGKNEPAITYSTQALKLARRLNDKYQVTSAYKDLSKVYSQAGLYEEAYQSLEKGRTLYEEIYGEETRRQVALLQTLFELERKNGEIQVLESDRQLNSVTKVSLIAGIVLLALLAAAIISRQRLKIRQDKEVIERKESQQKLMQAELENAHLHERQLQHELENKSKSLTAHTLHIISKNKMMEDIRAKLHDTLQEEAKEQRKKITNLVKLIDHNFVQDKDWDDFRSIFEQVHQNFFEQLQKISSDITASDARLAALIRLNLPSKDIATILGISPDSLRISRYRLRKKLKLNAGDSLTNFILGI</sequence>
<evidence type="ECO:0000256" key="3">
    <source>
        <dbReference type="ARBA" id="ARBA00022737"/>
    </source>
</evidence>
<keyword evidence="7" id="KW-0812">Transmembrane</keyword>
<reference evidence="9 10" key="1">
    <citation type="submission" date="2021-01" db="EMBL/GenBank/DDBJ databases">
        <title>Chryseolinea sp. Jin1 Genome sequencing and assembly.</title>
        <authorList>
            <person name="Kim I."/>
        </authorList>
    </citation>
    <scope>NUCLEOTIDE SEQUENCE [LARGE SCALE GENOMIC DNA]</scope>
    <source>
        <strain evidence="9 10">Jin1</strain>
    </source>
</reference>
<comment type="subcellular location">
    <subcellularLocation>
        <location evidence="1">Cytoplasm</location>
    </subcellularLocation>
</comment>
<evidence type="ECO:0000256" key="7">
    <source>
        <dbReference type="SAM" id="Phobius"/>
    </source>
</evidence>
<dbReference type="InterPro" id="IPR011990">
    <property type="entry name" value="TPR-like_helical_dom_sf"/>
</dbReference>
<dbReference type="InterPro" id="IPR019734">
    <property type="entry name" value="TPR_rpt"/>
</dbReference>
<keyword evidence="4 6" id="KW-0802">TPR repeat</keyword>